<dbReference type="Pfam" id="PF09856">
    <property type="entry name" value="ScfRs"/>
    <property type="match status" value="1"/>
</dbReference>
<name>A0A6N8DVU4_RHOAC</name>
<dbReference type="EMBL" id="WNKS01000032">
    <property type="protein sequence ID" value="MTV33261.1"/>
    <property type="molecule type" value="Genomic_DNA"/>
</dbReference>
<dbReference type="InterPro" id="IPR018653">
    <property type="entry name" value="ScfR_C"/>
</dbReference>
<dbReference type="OrthoDB" id="1123084at2"/>
<dbReference type="Proteomes" id="UP000439113">
    <property type="component" value="Unassembled WGS sequence"/>
</dbReference>
<dbReference type="RefSeq" id="WP_155447941.1">
    <property type="nucleotide sequence ID" value="NZ_JAOQNR010000009.1"/>
</dbReference>
<dbReference type="AlphaFoldDB" id="A0A6N8DVU4"/>
<accession>A0A6N8DVU4</accession>
<feature type="domain" description="Short-chain fatty acyl coenzyme A regulators C-terminal" evidence="1">
    <location>
        <begin position="7"/>
        <end position="72"/>
    </location>
</feature>
<evidence type="ECO:0000259" key="1">
    <source>
        <dbReference type="Pfam" id="PF09856"/>
    </source>
</evidence>
<sequence length="75" mass="7924">MTKLPSASLGCAISHASQVVYGDGLDLGAASSITPIGVTHQMCERHNCPSRAFPPMTRSLTIDASRKSRSAFEFG</sequence>
<comment type="caution">
    <text evidence="2">The sequence shown here is derived from an EMBL/GenBank/DDBJ whole genome shotgun (WGS) entry which is preliminary data.</text>
</comment>
<reference evidence="2 3" key="1">
    <citation type="submission" date="2019-11" db="EMBL/GenBank/DDBJ databases">
        <title>Whole-genome sequence of a Rhodoblastus acidophilus DSM 142.</title>
        <authorList>
            <person name="Kyndt J.A."/>
            <person name="Meyer T.E."/>
        </authorList>
    </citation>
    <scope>NUCLEOTIDE SEQUENCE [LARGE SCALE GENOMIC DNA]</scope>
    <source>
        <strain evidence="2 3">DSM 142</strain>
    </source>
</reference>
<gene>
    <name evidence="2" type="ORF">GJ654_19990</name>
</gene>
<evidence type="ECO:0000313" key="3">
    <source>
        <dbReference type="Proteomes" id="UP000439113"/>
    </source>
</evidence>
<evidence type="ECO:0000313" key="2">
    <source>
        <dbReference type="EMBL" id="MTV33261.1"/>
    </source>
</evidence>
<proteinExistence type="predicted"/>
<organism evidence="2 3">
    <name type="scientific">Rhodoblastus acidophilus</name>
    <name type="common">Rhodopseudomonas acidophila</name>
    <dbReference type="NCBI Taxonomy" id="1074"/>
    <lineage>
        <taxon>Bacteria</taxon>
        <taxon>Pseudomonadati</taxon>
        <taxon>Pseudomonadota</taxon>
        <taxon>Alphaproteobacteria</taxon>
        <taxon>Hyphomicrobiales</taxon>
        <taxon>Rhodoblastaceae</taxon>
        <taxon>Rhodoblastus</taxon>
    </lineage>
</organism>
<protein>
    <recommendedName>
        <fullName evidence="1">Short-chain fatty acyl coenzyme A regulators C-terminal domain-containing protein</fullName>
    </recommendedName>
</protein>